<dbReference type="Proteomes" id="UP000232323">
    <property type="component" value="Unassembled WGS sequence"/>
</dbReference>
<dbReference type="EMBL" id="BEGY01000012">
    <property type="protein sequence ID" value="GAX75522.1"/>
    <property type="molecule type" value="Genomic_DNA"/>
</dbReference>
<comment type="caution">
    <text evidence="1">The sequence shown here is derived from an EMBL/GenBank/DDBJ whole genome shotgun (WGS) entry which is preliminary data.</text>
</comment>
<evidence type="ECO:0000313" key="2">
    <source>
        <dbReference type="Proteomes" id="UP000232323"/>
    </source>
</evidence>
<proteinExistence type="predicted"/>
<dbReference type="AlphaFoldDB" id="A0A250WY45"/>
<accession>A0A250WY45</accession>
<gene>
    <name evidence="1" type="ORF">CEUSTIGMA_g2965.t1</name>
</gene>
<reference evidence="1 2" key="1">
    <citation type="submission" date="2017-08" db="EMBL/GenBank/DDBJ databases">
        <title>Acidophilic green algal genome provides insights into adaptation to an acidic environment.</title>
        <authorList>
            <person name="Hirooka S."/>
            <person name="Hirose Y."/>
            <person name="Kanesaki Y."/>
            <person name="Higuchi S."/>
            <person name="Fujiwara T."/>
            <person name="Onuma R."/>
            <person name="Era A."/>
            <person name="Ohbayashi R."/>
            <person name="Uzuka A."/>
            <person name="Nozaki H."/>
            <person name="Yoshikawa H."/>
            <person name="Miyagishima S.Y."/>
        </authorList>
    </citation>
    <scope>NUCLEOTIDE SEQUENCE [LARGE SCALE GENOMIC DNA]</scope>
    <source>
        <strain evidence="1 2">NIES-2499</strain>
    </source>
</reference>
<protein>
    <submittedName>
        <fullName evidence="1">Uncharacterized protein</fullName>
    </submittedName>
</protein>
<evidence type="ECO:0000313" key="1">
    <source>
        <dbReference type="EMBL" id="GAX75522.1"/>
    </source>
</evidence>
<keyword evidence="2" id="KW-1185">Reference proteome</keyword>
<sequence>MIASRLESKNTVNRRSRSLRIVCSGLRARWCIDVRYGCKQDATALLQEWVRDVGSLAGLNKSNTRLSGGSIGVPESRLEMEVSFQTLAEWEQFLSSIPYKEHKAWSQRIQSMIINDDSPKWEVFRVIPVEGLEGLMETGVATSSKILPSVLDQMQMDQRSFPRVKAEEVPRLPSSSIYDSPGGLTIIEDSASADVILDWKGDPMKINPGDQLPFKFL</sequence>
<dbReference type="OrthoDB" id="538085at2759"/>
<name>A0A250WY45_9CHLO</name>
<organism evidence="1 2">
    <name type="scientific">Chlamydomonas eustigma</name>
    <dbReference type="NCBI Taxonomy" id="1157962"/>
    <lineage>
        <taxon>Eukaryota</taxon>
        <taxon>Viridiplantae</taxon>
        <taxon>Chlorophyta</taxon>
        <taxon>core chlorophytes</taxon>
        <taxon>Chlorophyceae</taxon>
        <taxon>CS clade</taxon>
        <taxon>Chlamydomonadales</taxon>
        <taxon>Chlamydomonadaceae</taxon>
        <taxon>Chlamydomonas</taxon>
    </lineage>
</organism>